<dbReference type="SUPFAM" id="SSF102405">
    <property type="entry name" value="MCP/YpsA-like"/>
    <property type="match status" value="1"/>
</dbReference>
<dbReference type="SUPFAM" id="SSF47781">
    <property type="entry name" value="RuvA domain 2-like"/>
    <property type="match status" value="1"/>
</dbReference>
<dbReference type="PANTHER" id="PTHR43022:SF1">
    <property type="entry name" value="PROTEIN SMF"/>
    <property type="match status" value="1"/>
</dbReference>
<dbReference type="RefSeq" id="WP_148781889.1">
    <property type="nucleotide sequence ID" value="NZ_VNHU01000002.1"/>
</dbReference>
<name>A0A5S5CA57_9FLAO</name>
<comment type="similarity">
    <text evidence="1">Belongs to the DprA/Smf family.</text>
</comment>
<sequence length="367" mass="40602">MNDTEKLALLTLKKIPNLGDSSIKKLIRTVGSADTVLKSKPSNLLKIDGIGRVKIKELHNTEHQHVAEAELRFVEENNLQFLTYQDQDYPDKLKHCLDGPVILFGRGAIDLKSKKILSIVGTRKVTKYGVSFCEELIEAIAPLNPVIISGFAYGVDITAQRAAIKHGLQTVGCLAHGLNQMYPKTHAKYIEQVEANGGFFTDFWSTDVFDRNNFLSRNRIIAGISEATIVIESADKGGSLVTAEIANSYNREVFAVPGRTTDALSRGCNTLIKTQRAHMLTSPADLLYMLNWEAKEENTAVIQKELFVTLEGDEERIYNFLTAHGKTVLDSIALQCSIPTYKLASHLLSMELKGVVKPLPGKLFEAV</sequence>
<evidence type="ECO:0000313" key="5">
    <source>
        <dbReference type="Proteomes" id="UP000324376"/>
    </source>
</evidence>
<gene>
    <name evidence="4" type="ORF">BD809_102519</name>
</gene>
<evidence type="ECO:0000313" key="4">
    <source>
        <dbReference type="EMBL" id="TYP76301.1"/>
    </source>
</evidence>
<evidence type="ECO:0000259" key="2">
    <source>
        <dbReference type="Pfam" id="PF02481"/>
    </source>
</evidence>
<dbReference type="NCBIfam" id="TIGR00732">
    <property type="entry name" value="dprA"/>
    <property type="match status" value="1"/>
</dbReference>
<reference evidence="4 5" key="1">
    <citation type="submission" date="2019-07" db="EMBL/GenBank/DDBJ databases">
        <title>Genomic Encyclopedia of Archaeal and Bacterial Type Strains, Phase II (KMG-II): from individual species to whole genera.</title>
        <authorList>
            <person name="Goeker M."/>
        </authorList>
    </citation>
    <scope>NUCLEOTIDE SEQUENCE [LARGE SCALE GENOMIC DNA]</scope>
    <source>
        <strain evidence="4 5">DSM 17527</strain>
    </source>
</reference>
<evidence type="ECO:0000256" key="1">
    <source>
        <dbReference type="ARBA" id="ARBA00006525"/>
    </source>
</evidence>
<dbReference type="Pfam" id="PF02481">
    <property type="entry name" value="DNA_processg_A"/>
    <property type="match status" value="1"/>
</dbReference>
<dbReference type="Proteomes" id="UP000324376">
    <property type="component" value="Unassembled WGS sequence"/>
</dbReference>
<feature type="domain" description="Smf/DprA SLOG" evidence="2">
    <location>
        <begin position="80"/>
        <end position="290"/>
    </location>
</feature>
<dbReference type="InterPro" id="IPR041614">
    <property type="entry name" value="DprA_WH"/>
</dbReference>
<dbReference type="InterPro" id="IPR036388">
    <property type="entry name" value="WH-like_DNA-bd_sf"/>
</dbReference>
<dbReference type="AlphaFoldDB" id="A0A5S5CA57"/>
<dbReference type="OrthoDB" id="9785707at2"/>
<dbReference type="Gene3D" id="3.40.50.450">
    <property type="match status" value="1"/>
</dbReference>
<dbReference type="InterPro" id="IPR057666">
    <property type="entry name" value="DrpA_SLOG"/>
</dbReference>
<comment type="caution">
    <text evidence="4">The sequence shown here is derived from an EMBL/GenBank/DDBJ whole genome shotgun (WGS) entry which is preliminary data.</text>
</comment>
<dbReference type="PANTHER" id="PTHR43022">
    <property type="entry name" value="PROTEIN SMF"/>
    <property type="match status" value="1"/>
</dbReference>
<keyword evidence="5" id="KW-1185">Reference proteome</keyword>
<dbReference type="GO" id="GO:0009294">
    <property type="term" value="P:DNA-mediated transformation"/>
    <property type="evidence" value="ECO:0007669"/>
    <property type="project" value="InterPro"/>
</dbReference>
<protein>
    <submittedName>
        <fullName evidence="4">DNA processing protein</fullName>
    </submittedName>
</protein>
<proteinExistence type="inferred from homology"/>
<dbReference type="Pfam" id="PF17782">
    <property type="entry name" value="WHD_DprA"/>
    <property type="match status" value="1"/>
</dbReference>
<dbReference type="EMBL" id="VNHU01000002">
    <property type="protein sequence ID" value="TYP76301.1"/>
    <property type="molecule type" value="Genomic_DNA"/>
</dbReference>
<feature type="domain" description="DprA winged helix" evidence="3">
    <location>
        <begin position="310"/>
        <end position="362"/>
    </location>
</feature>
<accession>A0A5S5CA57</accession>
<dbReference type="InterPro" id="IPR010994">
    <property type="entry name" value="RuvA_2-like"/>
</dbReference>
<dbReference type="Gene3D" id="1.10.10.10">
    <property type="entry name" value="Winged helix-like DNA-binding domain superfamily/Winged helix DNA-binding domain"/>
    <property type="match status" value="1"/>
</dbReference>
<organism evidence="4 5">
    <name type="scientific">Aquimarina intermedia</name>
    <dbReference type="NCBI Taxonomy" id="350814"/>
    <lineage>
        <taxon>Bacteria</taxon>
        <taxon>Pseudomonadati</taxon>
        <taxon>Bacteroidota</taxon>
        <taxon>Flavobacteriia</taxon>
        <taxon>Flavobacteriales</taxon>
        <taxon>Flavobacteriaceae</taxon>
        <taxon>Aquimarina</taxon>
    </lineage>
</organism>
<dbReference type="InterPro" id="IPR003488">
    <property type="entry name" value="DprA"/>
</dbReference>
<evidence type="ECO:0000259" key="3">
    <source>
        <dbReference type="Pfam" id="PF17782"/>
    </source>
</evidence>